<dbReference type="RefSeq" id="WP_097046994.1">
    <property type="nucleotide sequence ID" value="NZ_OBEH01000006.1"/>
</dbReference>
<comment type="similarity">
    <text evidence="6 7">Belongs to the PurK/PurT family.</text>
</comment>
<feature type="domain" description="ATP-grasp" evidence="8">
    <location>
        <begin position="111"/>
        <end position="297"/>
    </location>
</feature>
<dbReference type="NCBIfam" id="NF004679">
    <property type="entry name" value="PRK06019.1-5"/>
    <property type="match status" value="1"/>
</dbReference>
<dbReference type="Proteomes" id="UP000219048">
    <property type="component" value="Unassembled WGS sequence"/>
</dbReference>
<dbReference type="NCBIfam" id="TIGR01161">
    <property type="entry name" value="purK"/>
    <property type="match status" value="1"/>
</dbReference>
<dbReference type="InterPro" id="IPR003135">
    <property type="entry name" value="ATP-grasp_carboxylate-amine"/>
</dbReference>
<dbReference type="PANTHER" id="PTHR11609:SF5">
    <property type="entry name" value="PHOSPHORIBOSYLAMINOIMIDAZOLE CARBOXYLASE"/>
    <property type="match status" value="1"/>
</dbReference>
<dbReference type="FunFam" id="3.30.470.20:FF:000037">
    <property type="entry name" value="Phosphoribosylaminoimidazole carboxylase, chloroplastic"/>
    <property type="match status" value="1"/>
</dbReference>
<dbReference type="InterPro" id="IPR011054">
    <property type="entry name" value="Rudment_hybrid_motif"/>
</dbReference>
<dbReference type="GO" id="GO:0006189">
    <property type="term" value="P:'de novo' IMP biosynthetic process"/>
    <property type="evidence" value="ECO:0007669"/>
    <property type="project" value="UniProtKB-UniRule"/>
</dbReference>
<evidence type="ECO:0000256" key="1">
    <source>
        <dbReference type="ARBA" id="ARBA00022741"/>
    </source>
</evidence>
<comment type="pathway">
    <text evidence="6 7">Purine metabolism; IMP biosynthesis via de novo pathway; 5-amino-1-(5-phospho-D-ribosyl)imidazole-4-carboxylate from 5-amino-1-(5-phospho-D-ribosyl)imidazole (N5-CAIR route): step 1/2.</text>
</comment>
<dbReference type="OrthoDB" id="9804625at2"/>
<keyword evidence="3" id="KW-0210">Decarboxylase</keyword>
<protein>
    <recommendedName>
        <fullName evidence="6 7">N5-carboxyaminoimidazole ribonucleotide synthase</fullName>
        <shortName evidence="6 7">N5-CAIR synthase</shortName>
        <ecNumber evidence="6 7">6.3.4.18</ecNumber>
    </recommendedName>
    <alternativeName>
        <fullName evidence="6 7">5-(carboxyamino)imidazole ribonucleotide synthetase</fullName>
    </alternativeName>
</protein>
<dbReference type="SUPFAM" id="SSF52440">
    <property type="entry name" value="PreATP-grasp domain"/>
    <property type="match status" value="1"/>
</dbReference>
<dbReference type="InterPro" id="IPR040686">
    <property type="entry name" value="PurK_C"/>
</dbReference>
<evidence type="ECO:0000256" key="4">
    <source>
        <dbReference type="ARBA" id="ARBA00022840"/>
    </source>
</evidence>
<evidence type="ECO:0000313" key="9">
    <source>
        <dbReference type="EMBL" id="SNZ01549.1"/>
    </source>
</evidence>
<dbReference type="HAMAP" id="MF_01928">
    <property type="entry name" value="PurK"/>
    <property type="match status" value="1"/>
</dbReference>
<comment type="subunit">
    <text evidence="6 7">Homodimer.</text>
</comment>
<dbReference type="InterPro" id="IPR005875">
    <property type="entry name" value="PurK"/>
</dbReference>
<feature type="binding site" evidence="6">
    <location>
        <begin position="180"/>
        <end position="183"/>
    </location>
    <ligand>
        <name>ATP</name>
        <dbReference type="ChEBI" id="CHEBI:30616"/>
    </ligand>
</feature>
<feature type="binding site" evidence="6">
    <location>
        <position position="149"/>
    </location>
    <ligand>
        <name>ATP</name>
        <dbReference type="ChEBI" id="CHEBI:30616"/>
    </ligand>
</feature>
<dbReference type="InterPro" id="IPR013815">
    <property type="entry name" value="ATP_grasp_subdomain_1"/>
</dbReference>
<comment type="function">
    <text evidence="6">Catalyzes the ATP-dependent conversion of 5-aminoimidazole ribonucleotide (AIR) and HCO(3)(-) to N5-carboxyaminoimidazole ribonucleotide (N5-CAIR).</text>
</comment>
<dbReference type="Pfam" id="PF17769">
    <property type="entry name" value="PurK_C"/>
    <property type="match status" value="1"/>
</dbReference>
<feature type="binding site" evidence="6">
    <location>
        <position position="107"/>
    </location>
    <ligand>
        <name>ATP</name>
        <dbReference type="ChEBI" id="CHEBI:30616"/>
    </ligand>
</feature>
<dbReference type="InterPro" id="IPR054350">
    <property type="entry name" value="PurT/PurK_preATP-grasp"/>
</dbReference>
<dbReference type="Pfam" id="PF22660">
    <property type="entry name" value="RS_preATP-grasp-like"/>
    <property type="match status" value="1"/>
</dbReference>
<evidence type="ECO:0000256" key="5">
    <source>
        <dbReference type="ARBA" id="ARBA00023239"/>
    </source>
</evidence>
<comment type="function">
    <text evidence="7">Catalyzes the ATP-dependent conversion of 5-aminoimidazole ribonucleotide (AIR) and HCO(3)- to N5-carboxyaminoimidazole ribonucleotide (N5-CAIR).</text>
</comment>
<dbReference type="Gene3D" id="3.30.1490.20">
    <property type="entry name" value="ATP-grasp fold, A domain"/>
    <property type="match status" value="1"/>
</dbReference>
<dbReference type="GO" id="GO:0005829">
    <property type="term" value="C:cytosol"/>
    <property type="evidence" value="ECO:0007669"/>
    <property type="project" value="TreeGrafter"/>
</dbReference>
<dbReference type="GO" id="GO:0046872">
    <property type="term" value="F:metal ion binding"/>
    <property type="evidence" value="ECO:0007669"/>
    <property type="project" value="InterPro"/>
</dbReference>
<feature type="binding site" evidence="6">
    <location>
        <position position="188"/>
    </location>
    <ligand>
        <name>ATP</name>
        <dbReference type="ChEBI" id="CHEBI:30616"/>
    </ligand>
</feature>
<dbReference type="Pfam" id="PF02222">
    <property type="entry name" value="ATP-grasp"/>
    <property type="match status" value="1"/>
</dbReference>
<proteinExistence type="inferred from homology"/>
<dbReference type="InterPro" id="IPR011761">
    <property type="entry name" value="ATP-grasp"/>
</dbReference>
<gene>
    <name evidence="6 7" type="primary">purK</name>
    <name evidence="9" type="ORF">SAMN06265377_3391</name>
</gene>
<evidence type="ECO:0000256" key="6">
    <source>
        <dbReference type="HAMAP-Rule" id="MF_01928"/>
    </source>
</evidence>
<dbReference type="PANTHER" id="PTHR11609">
    <property type="entry name" value="PURINE BIOSYNTHESIS PROTEIN 6/7, PUR6/7"/>
    <property type="match status" value="1"/>
</dbReference>
<dbReference type="InterPro" id="IPR016185">
    <property type="entry name" value="PreATP-grasp_dom_sf"/>
</dbReference>
<evidence type="ECO:0000256" key="3">
    <source>
        <dbReference type="ARBA" id="ARBA00022793"/>
    </source>
</evidence>
<name>A0A285MWG4_9FLAO</name>
<accession>A0A285MWG4</accession>
<dbReference type="GO" id="GO:0004638">
    <property type="term" value="F:phosphoribosylaminoimidazole carboxylase activity"/>
    <property type="evidence" value="ECO:0007669"/>
    <property type="project" value="InterPro"/>
</dbReference>
<keyword evidence="10" id="KW-1185">Reference proteome</keyword>
<comment type="caution">
    <text evidence="6">Lacks conserved residue(s) required for the propagation of feature annotation.</text>
</comment>
<dbReference type="SUPFAM" id="SSF56059">
    <property type="entry name" value="Glutathione synthetase ATP-binding domain-like"/>
    <property type="match status" value="1"/>
</dbReference>
<keyword evidence="6 7" id="KW-0436">Ligase</keyword>
<dbReference type="SUPFAM" id="SSF51246">
    <property type="entry name" value="Rudiment single hybrid motif"/>
    <property type="match status" value="1"/>
</dbReference>
<dbReference type="EC" id="6.3.4.18" evidence="6 7"/>
<reference evidence="10" key="1">
    <citation type="submission" date="2017-09" db="EMBL/GenBank/DDBJ databases">
        <authorList>
            <person name="Varghese N."/>
            <person name="Submissions S."/>
        </authorList>
    </citation>
    <scope>NUCLEOTIDE SEQUENCE [LARGE SCALE GENOMIC DNA]</scope>
    <source>
        <strain evidence="10">DSM 25885</strain>
    </source>
</reference>
<keyword evidence="1 6" id="KW-0547">Nucleotide-binding</keyword>
<organism evidence="9 10">
    <name type="scientific">Flagellimonas pacifica</name>
    <dbReference type="NCBI Taxonomy" id="1247520"/>
    <lineage>
        <taxon>Bacteria</taxon>
        <taxon>Pseudomonadati</taxon>
        <taxon>Bacteroidota</taxon>
        <taxon>Flavobacteriia</taxon>
        <taxon>Flavobacteriales</taxon>
        <taxon>Flavobacteriaceae</taxon>
        <taxon>Flagellimonas</taxon>
    </lineage>
</organism>
<evidence type="ECO:0000259" key="8">
    <source>
        <dbReference type="PROSITE" id="PS50975"/>
    </source>
</evidence>
<keyword evidence="5" id="KW-0456">Lyase</keyword>
<evidence type="ECO:0000256" key="7">
    <source>
        <dbReference type="RuleBase" id="RU361200"/>
    </source>
</evidence>
<dbReference type="GO" id="GO:0034028">
    <property type="term" value="F:5-(carboxyamino)imidazole ribonucleotide synthase activity"/>
    <property type="evidence" value="ECO:0007669"/>
    <property type="project" value="UniProtKB-UniRule"/>
</dbReference>
<dbReference type="AlphaFoldDB" id="A0A285MWG4"/>
<dbReference type="Gene3D" id="3.40.50.20">
    <property type="match status" value="1"/>
</dbReference>
<keyword evidence="4 6" id="KW-0067">ATP-binding</keyword>
<dbReference type="UniPathway" id="UPA00074">
    <property type="reaction ID" value="UER00942"/>
</dbReference>
<comment type="catalytic activity">
    <reaction evidence="6 7">
        <text>5-amino-1-(5-phospho-beta-D-ribosyl)imidazole + hydrogencarbonate + ATP = 5-carboxyamino-1-(5-phospho-D-ribosyl)imidazole + ADP + phosphate + 2 H(+)</text>
        <dbReference type="Rhea" id="RHEA:19317"/>
        <dbReference type="ChEBI" id="CHEBI:15378"/>
        <dbReference type="ChEBI" id="CHEBI:17544"/>
        <dbReference type="ChEBI" id="CHEBI:30616"/>
        <dbReference type="ChEBI" id="CHEBI:43474"/>
        <dbReference type="ChEBI" id="CHEBI:58730"/>
        <dbReference type="ChEBI" id="CHEBI:137981"/>
        <dbReference type="ChEBI" id="CHEBI:456216"/>
        <dbReference type="EC" id="6.3.4.18"/>
    </reaction>
</comment>
<evidence type="ECO:0000256" key="2">
    <source>
        <dbReference type="ARBA" id="ARBA00022755"/>
    </source>
</evidence>
<keyword evidence="2 6" id="KW-0658">Purine biosynthesis</keyword>
<sequence length="386" mass="43252">MHYFSSSFKLGILGGGQLGKMLLYETRKWDIYTKVMDASDDAPSKIACNQFVKGSLLDFDAAYNFGKDVDVLTIEIENVNVDALEKLEHEGVKVYPSTKTLRTIQNKATQKLFYTDNEIPTSPFTRFAYTSEIEDSISNGGLKFPFVWKSAQFGYDGQGVKVVRKMEDLEGLPNVECIAEEMVNFKNELAVIVVRNTQGEVKTYPVVEMEFHPDANQVEYVICPARVDESILQKAKAVALKVSDHLNHVGLLAVELFQTQDDEILVNEVAPRPHNSGHYSIEGSYTNQFEQHIRAILGLPLGKTDSKVAGVMVNLVGVEGHTGDVVYENIDSILEMDGVTPHIYGKKETRPFRKMGHVTIVDKDMKRAREVAQKVKETIKVISKLQ</sequence>
<dbReference type="Gene3D" id="3.30.470.20">
    <property type="entry name" value="ATP-grasp fold, B domain"/>
    <property type="match status" value="1"/>
</dbReference>
<dbReference type="PROSITE" id="PS50975">
    <property type="entry name" value="ATP_GRASP"/>
    <property type="match status" value="1"/>
</dbReference>
<dbReference type="GO" id="GO:0005524">
    <property type="term" value="F:ATP binding"/>
    <property type="evidence" value="ECO:0007669"/>
    <property type="project" value="UniProtKB-UniRule"/>
</dbReference>
<evidence type="ECO:0000313" key="10">
    <source>
        <dbReference type="Proteomes" id="UP000219048"/>
    </source>
</evidence>
<feature type="binding site" evidence="6">
    <location>
        <begin position="267"/>
        <end position="268"/>
    </location>
    <ligand>
        <name>ATP</name>
        <dbReference type="ChEBI" id="CHEBI:30616"/>
    </ligand>
</feature>
<dbReference type="EMBL" id="OBEH01000006">
    <property type="protein sequence ID" value="SNZ01549.1"/>
    <property type="molecule type" value="Genomic_DNA"/>
</dbReference>